<dbReference type="EMBL" id="JBHRSV010000016">
    <property type="protein sequence ID" value="MFC2926296.1"/>
    <property type="molecule type" value="Genomic_DNA"/>
</dbReference>
<name>A0ABV6ZXT5_9PROT</name>
<reference evidence="2" key="1">
    <citation type="journal article" date="2019" name="Int. J. Syst. Evol. Microbiol.">
        <title>The Global Catalogue of Microorganisms (GCM) 10K type strain sequencing project: providing services to taxonomists for standard genome sequencing and annotation.</title>
        <authorList>
            <consortium name="The Broad Institute Genomics Platform"/>
            <consortium name="The Broad Institute Genome Sequencing Center for Infectious Disease"/>
            <person name="Wu L."/>
            <person name="Ma J."/>
        </authorList>
    </citation>
    <scope>NUCLEOTIDE SEQUENCE [LARGE SCALE GENOMIC DNA]</scope>
    <source>
        <strain evidence="2">KCTC 52487</strain>
    </source>
</reference>
<dbReference type="RefSeq" id="WP_343164608.1">
    <property type="nucleotide sequence ID" value="NZ_JBHRSV010000016.1"/>
</dbReference>
<evidence type="ECO:0000313" key="1">
    <source>
        <dbReference type="EMBL" id="MFC2926296.1"/>
    </source>
</evidence>
<dbReference type="PANTHER" id="PTHR45458:SF1">
    <property type="entry name" value="SHORT CHAIN DEHYDROGENASE"/>
    <property type="match status" value="1"/>
</dbReference>
<proteinExistence type="predicted"/>
<dbReference type="Gene3D" id="3.40.50.720">
    <property type="entry name" value="NAD(P)-binding Rossmann-like Domain"/>
    <property type="match status" value="1"/>
</dbReference>
<gene>
    <name evidence="1" type="ORF">ACFOOR_09270</name>
</gene>
<dbReference type="Pfam" id="PF00106">
    <property type="entry name" value="adh_short"/>
    <property type="match status" value="1"/>
</dbReference>
<dbReference type="PANTHER" id="PTHR45458">
    <property type="entry name" value="SHORT-CHAIN DEHYDROGENASE/REDUCTASE SDR"/>
    <property type="match status" value="1"/>
</dbReference>
<dbReference type="InterPro" id="IPR052184">
    <property type="entry name" value="SDR_enzymes"/>
</dbReference>
<dbReference type="InterPro" id="IPR002347">
    <property type="entry name" value="SDR_fam"/>
</dbReference>
<comment type="caution">
    <text evidence="1">The sequence shown here is derived from an EMBL/GenBank/DDBJ whole genome shotgun (WGS) entry which is preliminary data.</text>
</comment>
<evidence type="ECO:0000313" key="2">
    <source>
        <dbReference type="Proteomes" id="UP001595379"/>
    </source>
</evidence>
<keyword evidence="2" id="KW-1185">Reference proteome</keyword>
<dbReference type="Proteomes" id="UP001595379">
    <property type="component" value="Unassembled WGS sequence"/>
</dbReference>
<sequence length="228" mass="24080">MPVIVITGANRGLGLAHTHRYLERGWTVHAACRDPEAADALNALGGDLFIHRYDAADPAAPADLADAVGQPVDVLFANAGVMGAERGRQAFGQVSPDDWMNALRVNALAPLLLAQAFADLVAQSHEKKIVLQSSRMGSIADNDSGSGYVYRPSKAALNAIGKSLSIDLKDRGISVAIMHPGWVQTDMGGSSAPLSTDEAVTGQQKLIDALSLETSGSFWHQSGELLPW</sequence>
<protein>
    <submittedName>
        <fullName evidence="1">SDR family oxidoreductase</fullName>
    </submittedName>
</protein>
<dbReference type="CDD" id="cd05325">
    <property type="entry name" value="carb_red_sniffer_like_SDR_c"/>
    <property type="match status" value="1"/>
</dbReference>
<organism evidence="1 2">
    <name type="scientific">Hyphobacterium vulgare</name>
    <dbReference type="NCBI Taxonomy" id="1736751"/>
    <lineage>
        <taxon>Bacteria</taxon>
        <taxon>Pseudomonadati</taxon>
        <taxon>Pseudomonadota</taxon>
        <taxon>Alphaproteobacteria</taxon>
        <taxon>Maricaulales</taxon>
        <taxon>Maricaulaceae</taxon>
        <taxon>Hyphobacterium</taxon>
    </lineage>
</organism>
<accession>A0ABV6ZXT5</accession>
<dbReference type="PRINTS" id="PR00081">
    <property type="entry name" value="GDHRDH"/>
</dbReference>
<dbReference type="SUPFAM" id="SSF51735">
    <property type="entry name" value="NAD(P)-binding Rossmann-fold domains"/>
    <property type="match status" value="1"/>
</dbReference>
<dbReference type="InterPro" id="IPR036291">
    <property type="entry name" value="NAD(P)-bd_dom_sf"/>
</dbReference>